<evidence type="ECO:0000256" key="1">
    <source>
        <dbReference type="ARBA" id="ARBA00004202"/>
    </source>
</evidence>
<dbReference type="NCBIfam" id="NF010167">
    <property type="entry name" value="PRK13648.1"/>
    <property type="match status" value="2"/>
</dbReference>
<comment type="similarity">
    <text evidence="2">Belongs to the ABC transporter superfamily.</text>
</comment>
<comment type="caution">
    <text evidence="12">The sequence shown here is derived from an EMBL/GenBank/DDBJ whole genome shotgun (WGS) entry which is preliminary data.</text>
</comment>
<organism evidence="12 13">
    <name type="scientific">Lactobacillus kalixensis DSM 16043</name>
    <dbReference type="NCBI Taxonomy" id="1423763"/>
    <lineage>
        <taxon>Bacteria</taxon>
        <taxon>Bacillati</taxon>
        <taxon>Bacillota</taxon>
        <taxon>Bacilli</taxon>
        <taxon>Lactobacillales</taxon>
        <taxon>Lactobacillaceae</taxon>
        <taxon>Lactobacillus</taxon>
    </lineage>
</organism>
<dbReference type="InterPro" id="IPR022216">
    <property type="entry name" value="ABC_Co_transporter"/>
</dbReference>
<dbReference type="GO" id="GO:0005524">
    <property type="term" value="F:ATP binding"/>
    <property type="evidence" value="ECO:0007669"/>
    <property type="project" value="UniProtKB-KW"/>
</dbReference>
<dbReference type="RefSeq" id="WP_057798544.1">
    <property type="nucleotide sequence ID" value="NZ_AZFM01000013.1"/>
</dbReference>
<dbReference type="FunFam" id="3.40.50.300:FF:000224">
    <property type="entry name" value="Energy-coupling factor transporter ATP-binding protein EcfA"/>
    <property type="match status" value="1"/>
</dbReference>
<dbReference type="STRING" id="1423763.FC46_GL000331"/>
<dbReference type="PANTHER" id="PTHR43553:SF26">
    <property type="entry name" value="ABC TRANSPORTER ATP-BINDING PROTEIN BC_2655-RELATED"/>
    <property type="match status" value="1"/>
</dbReference>
<dbReference type="InterPro" id="IPR003439">
    <property type="entry name" value="ABC_transporter-like_ATP-bd"/>
</dbReference>
<keyword evidence="6" id="KW-0547">Nucleotide-binding</keyword>
<dbReference type="GO" id="GO:0043190">
    <property type="term" value="C:ATP-binding cassette (ABC) transporter complex"/>
    <property type="evidence" value="ECO:0007669"/>
    <property type="project" value="TreeGrafter"/>
</dbReference>
<dbReference type="GO" id="GO:0016887">
    <property type="term" value="F:ATP hydrolysis activity"/>
    <property type="evidence" value="ECO:0007669"/>
    <property type="project" value="InterPro"/>
</dbReference>
<dbReference type="SMART" id="SM00382">
    <property type="entry name" value="AAA"/>
    <property type="match status" value="2"/>
</dbReference>
<dbReference type="SUPFAM" id="SSF52540">
    <property type="entry name" value="P-loop containing nucleoside triphosphate hydrolases"/>
    <property type="match status" value="2"/>
</dbReference>
<dbReference type="GO" id="GO:0042626">
    <property type="term" value="F:ATPase-coupled transmembrane transporter activity"/>
    <property type="evidence" value="ECO:0007669"/>
    <property type="project" value="TreeGrafter"/>
</dbReference>
<keyword evidence="8" id="KW-1278">Translocase</keyword>
<evidence type="ECO:0000256" key="9">
    <source>
        <dbReference type="ARBA" id="ARBA00023136"/>
    </source>
</evidence>
<dbReference type="InterPro" id="IPR003593">
    <property type="entry name" value="AAA+_ATPase"/>
</dbReference>
<keyword evidence="4" id="KW-1003">Cell membrane</keyword>
<evidence type="ECO:0000256" key="2">
    <source>
        <dbReference type="ARBA" id="ARBA00005417"/>
    </source>
</evidence>
<comment type="subcellular location">
    <subcellularLocation>
        <location evidence="1">Cell membrane</location>
        <topology evidence="1">Peripheral membrane protein</topology>
    </subcellularLocation>
</comment>
<dbReference type="Pfam" id="PF12558">
    <property type="entry name" value="DUF3744"/>
    <property type="match status" value="1"/>
</dbReference>
<evidence type="ECO:0000256" key="7">
    <source>
        <dbReference type="ARBA" id="ARBA00022840"/>
    </source>
</evidence>
<dbReference type="EMBL" id="AZFM01000013">
    <property type="protein sequence ID" value="KRL90229.1"/>
    <property type="molecule type" value="Genomic_DNA"/>
</dbReference>
<dbReference type="Proteomes" id="UP000051036">
    <property type="component" value="Unassembled WGS sequence"/>
</dbReference>
<evidence type="ECO:0000313" key="12">
    <source>
        <dbReference type="EMBL" id="KRL90229.1"/>
    </source>
</evidence>
<evidence type="ECO:0000256" key="4">
    <source>
        <dbReference type="ARBA" id="ARBA00022475"/>
    </source>
</evidence>
<dbReference type="InterPro" id="IPR050095">
    <property type="entry name" value="ECF_ABC_transporter_ATP-bd"/>
</dbReference>
<sequence>MNKPIIQFKNFSFKYDSQADDTLKEINLEIQQGEKILIAGPSGSGKSTIVRCLNGLIPNEDHGEIKGTCLVNGKDITKASLFDLSFTTSTILQDSDSQFIGMTVGEDIAFSLENDCQPRDKMHEKVNKWAAELKLANLLTQSPQTLSGGQKQIVALAGVLVDESPILLFDEPLANLDPATGLKTIRLIDRIQKEVNATVIIIEHRIEEVLAEHVDRIVLVNDGKIVADQLPNDLLHTHLLEKVGVRSPLYINALEKAGINLKEVPELDSITNLPVDDTIKNRLEMWEEKQSKVDDKKDVQPLLTLENVGHRYTKKQTHPLHNVTATINKGDFVSIVGQNGAGKTTLCRIICGFISSEGEVSFDGHNLSNFSIKERAEKIGYVMQDPNQMISEKMILDEVALGLRLRNVDEDEIKDRVNKTLKICGLYPFRNWPISALSFGQKKRVTIAAILVLEPDLIILDEPTAGQDWQTYTEIMNFLGDLNKQGKTIMIVTHDMHLMLEYTTRSLAFANGALIADTTPIALLTNQDLIKQASLKRTSLFELATHYNLPDPNGFVQAYIDSERHGKVGVENE</sequence>
<evidence type="ECO:0000256" key="10">
    <source>
        <dbReference type="ARBA" id="ARBA00025157"/>
    </source>
</evidence>
<dbReference type="InterPro" id="IPR017871">
    <property type="entry name" value="ABC_transporter-like_CS"/>
</dbReference>
<keyword evidence="7" id="KW-0067">ATP-binding</keyword>
<feature type="domain" description="ABC transporter" evidence="11">
    <location>
        <begin position="303"/>
        <end position="536"/>
    </location>
</feature>
<dbReference type="Gene3D" id="3.40.50.300">
    <property type="entry name" value="P-loop containing nucleotide triphosphate hydrolases"/>
    <property type="match status" value="2"/>
</dbReference>
<dbReference type="PROSITE" id="PS00211">
    <property type="entry name" value="ABC_TRANSPORTER_1"/>
    <property type="match status" value="1"/>
</dbReference>
<dbReference type="PATRIC" id="fig|1423763.3.peg.336"/>
<keyword evidence="3" id="KW-0813">Transport</keyword>
<evidence type="ECO:0000313" key="13">
    <source>
        <dbReference type="Proteomes" id="UP000051036"/>
    </source>
</evidence>
<evidence type="ECO:0000256" key="8">
    <source>
        <dbReference type="ARBA" id="ARBA00022967"/>
    </source>
</evidence>
<dbReference type="PROSITE" id="PS50893">
    <property type="entry name" value="ABC_TRANSPORTER_2"/>
    <property type="match status" value="2"/>
</dbReference>
<dbReference type="OrthoDB" id="501320at2"/>
<dbReference type="PANTHER" id="PTHR43553">
    <property type="entry name" value="HEAVY METAL TRANSPORTER"/>
    <property type="match status" value="1"/>
</dbReference>
<evidence type="ECO:0000256" key="3">
    <source>
        <dbReference type="ARBA" id="ARBA00022448"/>
    </source>
</evidence>
<proteinExistence type="inferred from homology"/>
<evidence type="ECO:0000259" key="11">
    <source>
        <dbReference type="PROSITE" id="PS50893"/>
    </source>
</evidence>
<evidence type="ECO:0000256" key="5">
    <source>
        <dbReference type="ARBA" id="ARBA00022737"/>
    </source>
</evidence>
<dbReference type="Pfam" id="PF00005">
    <property type="entry name" value="ABC_tran"/>
    <property type="match status" value="2"/>
</dbReference>
<comment type="function">
    <text evidence="10">Probably part of an ABC transporter complex. Responsible for energy coupling to the transport system.</text>
</comment>
<keyword evidence="13" id="KW-1185">Reference proteome</keyword>
<dbReference type="AlphaFoldDB" id="A0A0R1UHD4"/>
<gene>
    <name evidence="12" type="ORF">FC46_GL000331</name>
</gene>
<accession>A0A0R1UHD4</accession>
<evidence type="ECO:0000256" key="6">
    <source>
        <dbReference type="ARBA" id="ARBA00022741"/>
    </source>
</evidence>
<dbReference type="FunFam" id="3.40.50.300:FF:001422">
    <property type="entry name" value="Cobalt ABC transporter ATP-binding protein"/>
    <property type="match status" value="1"/>
</dbReference>
<dbReference type="InterPro" id="IPR027417">
    <property type="entry name" value="P-loop_NTPase"/>
</dbReference>
<keyword evidence="9" id="KW-0472">Membrane</keyword>
<reference evidence="12 13" key="1">
    <citation type="journal article" date="2015" name="Genome Announc.">
        <title>Expanding the biotechnology potential of lactobacilli through comparative genomics of 213 strains and associated genera.</title>
        <authorList>
            <person name="Sun Z."/>
            <person name="Harris H.M."/>
            <person name="McCann A."/>
            <person name="Guo C."/>
            <person name="Argimon S."/>
            <person name="Zhang W."/>
            <person name="Yang X."/>
            <person name="Jeffery I.B."/>
            <person name="Cooney J.C."/>
            <person name="Kagawa T.F."/>
            <person name="Liu W."/>
            <person name="Song Y."/>
            <person name="Salvetti E."/>
            <person name="Wrobel A."/>
            <person name="Rasinkangas P."/>
            <person name="Parkhill J."/>
            <person name="Rea M.C."/>
            <person name="O'Sullivan O."/>
            <person name="Ritari J."/>
            <person name="Douillard F.P."/>
            <person name="Paul Ross R."/>
            <person name="Yang R."/>
            <person name="Briner A.E."/>
            <person name="Felis G.E."/>
            <person name="de Vos W.M."/>
            <person name="Barrangou R."/>
            <person name="Klaenhammer T.R."/>
            <person name="Caufield P.W."/>
            <person name="Cui Y."/>
            <person name="Zhang H."/>
            <person name="O'Toole P.W."/>
        </authorList>
    </citation>
    <scope>NUCLEOTIDE SEQUENCE [LARGE SCALE GENOMIC DNA]</scope>
    <source>
        <strain evidence="12 13">DSM 16043</strain>
    </source>
</reference>
<keyword evidence="5" id="KW-0677">Repeat</keyword>
<dbReference type="InterPro" id="IPR015856">
    <property type="entry name" value="ABC_transpr_CbiO/EcfA_su"/>
</dbReference>
<dbReference type="CDD" id="cd03225">
    <property type="entry name" value="ABC_cobalt_CbiO_domain1"/>
    <property type="match status" value="2"/>
</dbReference>
<protein>
    <submittedName>
        <fullName evidence="12">ABC superfamily ATP binding cassette transporter</fullName>
    </submittedName>
</protein>
<name>A0A0R1UHD4_9LACO</name>
<feature type="domain" description="ABC transporter" evidence="11">
    <location>
        <begin position="6"/>
        <end position="247"/>
    </location>
</feature>